<accession>A0AAU9GE35</accession>
<dbReference type="GO" id="GO:0046839">
    <property type="term" value="P:phospholipid dephosphorylation"/>
    <property type="evidence" value="ECO:0007669"/>
    <property type="project" value="TreeGrafter"/>
</dbReference>
<dbReference type="InterPro" id="IPR000326">
    <property type="entry name" value="PAP2/HPO"/>
</dbReference>
<evidence type="ECO:0000256" key="2">
    <source>
        <dbReference type="ARBA" id="ARBA00008816"/>
    </source>
</evidence>
<evidence type="ECO:0000313" key="9">
    <source>
        <dbReference type="EMBL" id="BFG06273.1"/>
    </source>
</evidence>
<evidence type="ECO:0000259" key="8">
    <source>
        <dbReference type="SMART" id="SM00014"/>
    </source>
</evidence>
<feature type="transmembrane region" description="Helical" evidence="7">
    <location>
        <begin position="162"/>
        <end position="182"/>
    </location>
</feature>
<gene>
    <name evidence="9" type="ORF">DMAD_04815</name>
</gene>
<proteinExistence type="inferred from homology"/>
<dbReference type="Proteomes" id="UP001500889">
    <property type="component" value="Chromosome E"/>
</dbReference>
<dbReference type="PANTHER" id="PTHR10165">
    <property type="entry name" value="LIPID PHOSPHATE PHOSPHATASE"/>
    <property type="match status" value="1"/>
</dbReference>
<feature type="domain" description="Phosphatidic acid phosphatase type 2/haloperoxidase" evidence="8">
    <location>
        <begin position="222"/>
        <end position="372"/>
    </location>
</feature>
<dbReference type="CDD" id="cd03384">
    <property type="entry name" value="PAP2_wunen"/>
    <property type="match status" value="1"/>
</dbReference>
<dbReference type="GO" id="GO:0005886">
    <property type="term" value="C:plasma membrane"/>
    <property type="evidence" value="ECO:0007669"/>
    <property type="project" value="TreeGrafter"/>
</dbReference>
<feature type="transmembrane region" description="Helical" evidence="7">
    <location>
        <begin position="294"/>
        <end position="315"/>
    </location>
</feature>
<feature type="compositionally biased region" description="Polar residues" evidence="6">
    <location>
        <begin position="1"/>
        <end position="15"/>
    </location>
</feature>
<keyword evidence="10" id="KW-1185">Reference proteome</keyword>
<protein>
    <submittedName>
        <fullName evidence="9">Phosphatidate phosphatase</fullName>
    </submittedName>
</protein>
<feature type="transmembrane region" description="Helical" evidence="7">
    <location>
        <begin position="111"/>
        <end position="135"/>
    </location>
</feature>
<dbReference type="Gene3D" id="1.20.144.10">
    <property type="entry name" value="Phosphatidic acid phosphatase type 2/haloperoxidase"/>
    <property type="match status" value="1"/>
</dbReference>
<dbReference type="InterPro" id="IPR043216">
    <property type="entry name" value="PAP-like"/>
</dbReference>
<evidence type="ECO:0000256" key="1">
    <source>
        <dbReference type="ARBA" id="ARBA00004141"/>
    </source>
</evidence>
<dbReference type="InterPro" id="IPR036938">
    <property type="entry name" value="PAP2/HPO_sf"/>
</dbReference>
<dbReference type="AlphaFoldDB" id="A0AAU9GE35"/>
<feature type="transmembrane region" description="Helical" evidence="7">
    <location>
        <begin position="327"/>
        <end position="345"/>
    </location>
</feature>
<dbReference type="SUPFAM" id="SSF48317">
    <property type="entry name" value="Acid phosphatase/Vanadium-dependent haloperoxidase"/>
    <property type="match status" value="1"/>
</dbReference>
<name>A0AAU9GE35_DROMD</name>
<keyword evidence="4 7" id="KW-1133">Transmembrane helix</keyword>
<feature type="region of interest" description="Disordered" evidence="6">
    <location>
        <begin position="1"/>
        <end position="32"/>
    </location>
</feature>
<feature type="compositionally biased region" description="Low complexity" evidence="6">
    <location>
        <begin position="19"/>
        <end position="32"/>
    </location>
</feature>
<dbReference type="PANTHER" id="PTHR10165:SF197">
    <property type="entry name" value="FI04477P-RELATED"/>
    <property type="match status" value="1"/>
</dbReference>
<feature type="transmembrane region" description="Helical" evidence="7">
    <location>
        <begin position="357"/>
        <end position="375"/>
    </location>
</feature>
<evidence type="ECO:0000256" key="4">
    <source>
        <dbReference type="ARBA" id="ARBA00022989"/>
    </source>
</evidence>
<evidence type="ECO:0000256" key="5">
    <source>
        <dbReference type="ARBA" id="ARBA00023136"/>
    </source>
</evidence>
<sequence>MSSLRPGSVCDTTPLQRFESQSSSGEEPSSPTAASIIAAAAAAAASTTSTSNPHNLNNNNNVKLDLQLPTFVGSSGTGTGAGAAPGLGTGLANGPGSIVSGKRQLRGPTKILGRILLDLCMLSCVGLPMLGFSLWGEPSKRGFFCNDSSLKHPYKHSTIRSWMLYLMCGALPFSLIILVEFFRCQDKRLHGPFKSLKTRTGSGYHLCHLELPYWLLECYRKIGIFIFGLGVEQLTANIAKYAIGRLRPHFYTLCQPVLWDGSNCSHPMNAARYIEEFTCGAADMNAKRLKDMSLSFPSGHASFSCYAMLYIVIYLQRRMHWPRLRMLRHFLQFLLLMFAWYTCLTRISDYKHHCSDVLAGAGIGITYAVVVTSTLW</sequence>
<dbReference type="SMART" id="SM00014">
    <property type="entry name" value="acidPPc"/>
    <property type="match status" value="1"/>
</dbReference>
<keyword evidence="3 7" id="KW-0812">Transmembrane</keyword>
<evidence type="ECO:0000256" key="6">
    <source>
        <dbReference type="SAM" id="MobiDB-lite"/>
    </source>
</evidence>
<evidence type="ECO:0000256" key="7">
    <source>
        <dbReference type="SAM" id="Phobius"/>
    </source>
</evidence>
<evidence type="ECO:0000256" key="3">
    <source>
        <dbReference type="ARBA" id="ARBA00022692"/>
    </source>
</evidence>
<dbReference type="EMBL" id="AP029267">
    <property type="protein sequence ID" value="BFG06273.1"/>
    <property type="molecule type" value="Genomic_DNA"/>
</dbReference>
<evidence type="ECO:0000313" key="10">
    <source>
        <dbReference type="Proteomes" id="UP001500889"/>
    </source>
</evidence>
<organism evidence="9 10">
    <name type="scientific">Drosophila madeirensis</name>
    <name type="common">Fruit fly</name>
    <dbReference type="NCBI Taxonomy" id="30013"/>
    <lineage>
        <taxon>Eukaryota</taxon>
        <taxon>Metazoa</taxon>
        <taxon>Ecdysozoa</taxon>
        <taxon>Arthropoda</taxon>
        <taxon>Hexapoda</taxon>
        <taxon>Insecta</taxon>
        <taxon>Pterygota</taxon>
        <taxon>Neoptera</taxon>
        <taxon>Endopterygota</taxon>
        <taxon>Diptera</taxon>
        <taxon>Brachycera</taxon>
        <taxon>Muscomorpha</taxon>
        <taxon>Ephydroidea</taxon>
        <taxon>Drosophilidae</taxon>
        <taxon>Drosophila</taxon>
        <taxon>Sophophora</taxon>
    </lineage>
</organism>
<comment type="similarity">
    <text evidence="2">Belongs to the PA-phosphatase related phosphoesterase family.</text>
</comment>
<keyword evidence="5 7" id="KW-0472">Membrane</keyword>
<comment type="subcellular location">
    <subcellularLocation>
        <location evidence="1">Membrane</location>
        <topology evidence="1">Multi-pass membrane protein</topology>
    </subcellularLocation>
</comment>
<reference evidence="9 10" key="1">
    <citation type="submission" date="2024-02" db="EMBL/GenBank/DDBJ databases">
        <title>A chromosome-level genome assembly of Drosophila madeirensis, a fruit fly species endemic to Madeira island.</title>
        <authorList>
            <person name="Tomihara K."/>
            <person name="Llopart A."/>
            <person name="Yamamoto D."/>
        </authorList>
    </citation>
    <scope>NUCLEOTIDE SEQUENCE [LARGE SCALE GENOMIC DNA]</scope>
    <source>
        <strain evidence="9 10">RF1</strain>
    </source>
</reference>
<dbReference type="GO" id="GO:0008195">
    <property type="term" value="F:phosphatidate phosphatase activity"/>
    <property type="evidence" value="ECO:0007669"/>
    <property type="project" value="TreeGrafter"/>
</dbReference>
<dbReference type="GO" id="GO:0006644">
    <property type="term" value="P:phospholipid metabolic process"/>
    <property type="evidence" value="ECO:0007669"/>
    <property type="project" value="InterPro"/>
</dbReference>
<dbReference type="GO" id="GO:0007165">
    <property type="term" value="P:signal transduction"/>
    <property type="evidence" value="ECO:0007669"/>
    <property type="project" value="TreeGrafter"/>
</dbReference>
<dbReference type="Pfam" id="PF01569">
    <property type="entry name" value="PAP2"/>
    <property type="match status" value="1"/>
</dbReference>